<feature type="transmembrane region" description="Helical" evidence="6">
    <location>
        <begin position="178"/>
        <end position="197"/>
    </location>
</feature>
<feature type="transmembrane region" description="Helical" evidence="6">
    <location>
        <begin position="420"/>
        <end position="440"/>
    </location>
</feature>
<dbReference type="GO" id="GO:0005886">
    <property type="term" value="C:plasma membrane"/>
    <property type="evidence" value="ECO:0007669"/>
    <property type="project" value="TreeGrafter"/>
</dbReference>
<evidence type="ECO:0000256" key="2">
    <source>
        <dbReference type="ARBA" id="ARBA00022692"/>
    </source>
</evidence>
<evidence type="ECO:0000256" key="5">
    <source>
        <dbReference type="SAM" id="MobiDB-lite"/>
    </source>
</evidence>
<dbReference type="FunFam" id="1.20.1250.20:FF:000011">
    <property type="entry name" value="MFS multidrug transporter, putative"/>
    <property type="match status" value="1"/>
</dbReference>
<feature type="transmembrane region" description="Helical" evidence="6">
    <location>
        <begin position="109"/>
        <end position="128"/>
    </location>
</feature>
<proteinExistence type="predicted"/>
<feature type="transmembrane region" description="Helical" evidence="6">
    <location>
        <begin position="236"/>
        <end position="260"/>
    </location>
</feature>
<evidence type="ECO:0000313" key="9">
    <source>
        <dbReference type="Proteomes" id="UP001152607"/>
    </source>
</evidence>
<comment type="caution">
    <text evidence="8">The sequence shown here is derived from an EMBL/GenBank/DDBJ whole genome shotgun (WGS) entry which is preliminary data.</text>
</comment>
<feature type="transmembrane region" description="Helical" evidence="6">
    <location>
        <begin position="334"/>
        <end position="362"/>
    </location>
</feature>
<keyword evidence="2 6" id="KW-0812">Transmembrane</keyword>
<dbReference type="InterPro" id="IPR036259">
    <property type="entry name" value="MFS_trans_sf"/>
</dbReference>
<feature type="transmembrane region" description="Helical" evidence="6">
    <location>
        <begin position="382"/>
        <end position="400"/>
    </location>
</feature>
<dbReference type="Gene3D" id="1.20.1250.20">
    <property type="entry name" value="MFS general substrate transporter like domains"/>
    <property type="match status" value="1"/>
</dbReference>
<evidence type="ECO:0000256" key="4">
    <source>
        <dbReference type="ARBA" id="ARBA00023136"/>
    </source>
</evidence>
<dbReference type="GO" id="GO:0015244">
    <property type="term" value="F:fluconazole transmembrane transporter activity"/>
    <property type="evidence" value="ECO:0007669"/>
    <property type="project" value="TreeGrafter"/>
</dbReference>
<gene>
    <name evidence="8" type="ORF">PDIGIT_LOCUS7957</name>
</gene>
<evidence type="ECO:0000256" key="6">
    <source>
        <dbReference type="SAM" id="Phobius"/>
    </source>
</evidence>
<feature type="transmembrane region" description="Helical" evidence="6">
    <location>
        <begin position="203"/>
        <end position="224"/>
    </location>
</feature>
<feature type="transmembrane region" description="Helical" evidence="6">
    <location>
        <begin position="446"/>
        <end position="473"/>
    </location>
</feature>
<dbReference type="EMBL" id="CAOQHR010000005">
    <property type="protein sequence ID" value="CAI6334887.1"/>
    <property type="molecule type" value="Genomic_DNA"/>
</dbReference>
<dbReference type="Proteomes" id="UP001152607">
    <property type="component" value="Unassembled WGS sequence"/>
</dbReference>
<keyword evidence="4 6" id="KW-0472">Membrane</keyword>
<dbReference type="InterPro" id="IPR020846">
    <property type="entry name" value="MFS_dom"/>
</dbReference>
<protein>
    <recommendedName>
        <fullName evidence="7">Major facilitator superfamily (MFS) profile domain-containing protein</fullName>
    </recommendedName>
</protein>
<dbReference type="CDD" id="cd17323">
    <property type="entry name" value="MFS_Tpo1_MDR_like"/>
    <property type="match status" value="1"/>
</dbReference>
<dbReference type="AlphaFoldDB" id="A0A9W4UH30"/>
<comment type="subcellular location">
    <subcellularLocation>
        <location evidence="1">Membrane</location>
        <topology evidence="1">Multi-pass membrane protein</topology>
    </subcellularLocation>
</comment>
<name>A0A9W4UH30_9PLEO</name>
<sequence>MSSKFHTTAFGQLVRIVSCGRTLRYPDEVDPIIWKRAIAQQFQGPSPENQQTSQCAVEGVHNAQEAANKEQKSSESYNEEPGADSLLVGWYDAGDLENPQNWPENYKHFITLQLCLLNFGVYIASSIYVPGEPGLIQDFGVSKPVATLGLSLFTIGYGIGPMLWSPLSELPKLGRRDIFIWTLFAFILLQLPVGFAPNAPVFLFFRWLSGFCGSPCLSTGGGVITDMYAPTRVPYFLCIWSAAGVLGPILGPLIGGYLAPSMGWRWTIWVVTFLCGFVFVVMFFFFPETSAANILYERAKRLRKATGMSRLRSQSEIDSADHTMKDNLRLVGRAFTLTFFEPVVLLINLFAGLLYGVLFTWFESFPLVFGGIYQFSPGQQGLVFLGILVFSAITLPLFLLWIKLRLVPEMKSGIFKPEMVLPPVSIGAAALPICLFWFGWTSRADLHWILPIIGSGFFAIGIITLFNSLYMYLGIVYARYAASIFAGAALFRATFGATFPLFAPSLFDRLGVGPGNSLLGGIAVLFFPIPLVFYRYGETLRGWSKNAQ</sequence>
<feature type="transmembrane region" description="Helical" evidence="6">
    <location>
        <begin position="266"/>
        <end position="286"/>
    </location>
</feature>
<dbReference type="GO" id="GO:1990961">
    <property type="term" value="P:xenobiotic detoxification by transmembrane export across the plasma membrane"/>
    <property type="evidence" value="ECO:0007669"/>
    <property type="project" value="TreeGrafter"/>
</dbReference>
<feature type="region of interest" description="Disordered" evidence="5">
    <location>
        <begin position="61"/>
        <end position="81"/>
    </location>
</feature>
<feature type="transmembrane region" description="Helical" evidence="6">
    <location>
        <begin position="480"/>
        <end position="503"/>
    </location>
</feature>
<evidence type="ECO:0000313" key="8">
    <source>
        <dbReference type="EMBL" id="CAI6334887.1"/>
    </source>
</evidence>
<organism evidence="8 9">
    <name type="scientific">Periconia digitata</name>
    <dbReference type="NCBI Taxonomy" id="1303443"/>
    <lineage>
        <taxon>Eukaryota</taxon>
        <taxon>Fungi</taxon>
        <taxon>Dikarya</taxon>
        <taxon>Ascomycota</taxon>
        <taxon>Pezizomycotina</taxon>
        <taxon>Dothideomycetes</taxon>
        <taxon>Pleosporomycetidae</taxon>
        <taxon>Pleosporales</taxon>
        <taxon>Massarineae</taxon>
        <taxon>Periconiaceae</taxon>
        <taxon>Periconia</taxon>
    </lineage>
</organism>
<accession>A0A9W4UH30</accession>
<feature type="transmembrane region" description="Helical" evidence="6">
    <location>
        <begin position="515"/>
        <end position="536"/>
    </location>
</feature>
<reference evidence="8" key="1">
    <citation type="submission" date="2023-01" db="EMBL/GenBank/DDBJ databases">
        <authorList>
            <person name="Van Ghelder C."/>
            <person name="Rancurel C."/>
        </authorList>
    </citation>
    <scope>NUCLEOTIDE SEQUENCE</scope>
    <source>
        <strain evidence="8">CNCM I-4278</strain>
    </source>
</reference>
<keyword evidence="3 6" id="KW-1133">Transmembrane helix</keyword>
<dbReference type="PANTHER" id="PTHR23502:SF23">
    <property type="entry name" value="FLUCONAZOLE RESISTANCE PROTEIN 1"/>
    <property type="match status" value="1"/>
</dbReference>
<evidence type="ECO:0000256" key="3">
    <source>
        <dbReference type="ARBA" id="ARBA00022989"/>
    </source>
</evidence>
<feature type="transmembrane region" description="Helical" evidence="6">
    <location>
        <begin position="148"/>
        <end position="166"/>
    </location>
</feature>
<feature type="domain" description="Major facilitator superfamily (MFS) profile" evidence="7">
    <location>
        <begin position="110"/>
        <end position="548"/>
    </location>
</feature>
<dbReference type="SUPFAM" id="SSF103473">
    <property type="entry name" value="MFS general substrate transporter"/>
    <property type="match status" value="1"/>
</dbReference>
<evidence type="ECO:0000259" key="7">
    <source>
        <dbReference type="PROSITE" id="PS50850"/>
    </source>
</evidence>
<dbReference type="Pfam" id="PF07690">
    <property type="entry name" value="MFS_1"/>
    <property type="match status" value="1"/>
</dbReference>
<keyword evidence="9" id="KW-1185">Reference proteome</keyword>
<evidence type="ECO:0000256" key="1">
    <source>
        <dbReference type="ARBA" id="ARBA00004141"/>
    </source>
</evidence>
<dbReference type="OrthoDB" id="3357846at2759"/>
<dbReference type="PANTHER" id="PTHR23502">
    <property type="entry name" value="MAJOR FACILITATOR SUPERFAMILY"/>
    <property type="match status" value="1"/>
</dbReference>
<dbReference type="InterPro" id="IPR011701">
    <property type="entry name" value="MFS"/>
</dbReference>
<dbReference type="PROSITE" id="PS50850">
    <property type="entry name" value="MFS"/>
    <property type="match status" value="1"/>
</dbReference>